<dbReference type="PANTHER" id="PTHR35458">
    <property type="entry name" value="SLR0755 PROTEIN"/>
    <property type="match status" value="1"/>
</dbReference>
<name>A0A0G1X7V5_UNCK3</name>
<dbReference type="Pfam" id="PF01936">
    <property type="entry name" value="NYN"/>
    <property type="match status" value="1"/>
</dbReference>
<dbReference type="Proteomes" id="UP000034913">
    <property type="component" value="Unassembled WGS sequence"/>
</dbReference>
<dbReference type="PANTHER" id="PTHR35458:SF8">
    <property type="entry name" value="SLR0650 PROTEIN"/>
    <property type="match status" value="1"/>
</dbReference>
<dbReference type="CDD" id="cd10911">
    <property type="entry name" value="PIN_LabA"/>
    <property type="match status" value="1"/>
</dbReference>
<reference evidence="2 3" key="1">
    <citation type="journal article" date="2015" name="Nature">
        <title>rRNA introns, odd ribosomes, and small enigmatic genomes across a large radiation of phyla.</title>
        <authorList>
            <person name="Brown C.T."/>
            <person name="Hug L.A."/>
            <person name="Thomas B.C."/>
            <person name="Sharon I."/>
            <person name="Castelle C.J."/>
            <person name="Singh A."/>
            <person name="Wilkins M.J."/>
            <person name="Williams K.H."/>
            <person name="Banfield J.F."/>
        </authorList>
    </citation>
    <scope>NUCLEOTIDE SEQUENCE [LARGE SCALE GENOMIC DNA]</scope>
</reference>
<feature type="domain" description="NYN" evidence="1">
    <location>
        <begin position="30"/>
        <end position="178"/>
    </location>
</feature>
<comment type="caution">
    <text evidence="2">The sequence shown here is derived from an EMBL/GenBank/DDBJ whole genome shotgun (WGS) entry which is preliminary data.</text>
</comment>
<gene>
    <name evidence="2" type="ORF">VF00_C0002G0235</name>
</gene>
<evidence type="ECO:0000259" key="1">
    <source>
        <dbReference type="Pfam" id="PF01936"/>
    </source>
</evidence>
<evidence type="ECO:0000313" key="2">
    <source>
        <dbReference type="EMBL" id="KKW26910.1"/>
    </source>
</evidence>
<dbReference type="EMBL" id="LCRB01000002">
    <property type="protein sequence ID" value="KKW26910.1"/>
    <property type="molecule type" value="Genomic_DNA"/>
</dbReference>
<evidence type="ECO:0000313" key="3">
    <source>
        <dbReference type="Proteomes" id="UP000034913"/>
    </source>
</evidence>
<protein>
    <recommendedName>
        <fullName evidence="1">NYN domain-containing protein</fullName>
    </recommendedName>
</protein>
<dbReference type="InterPro" id="IPR047140">
    <property type="entry name" value="LabA"/>
</dbReference>
<dbReference type="Gene3D" id="3.40.50.1010">
    <property type="entry name" value="5'-nuclease"/>
    <property type="match status" value="1"/>
</dbReference>
<proteinExistence type="predicted"/>
<accession>A0A0G1X7V5</accession>
<dbReference type="GO" id="GO:0004540">
    <property type="term" value="F:RNA nuclease activity"/>
    <property type="evidence" value="ECO:0007669"/>
    <property type="project" value="InterPro"/>
</dbReference>
<organism evidence="2 3">
    <name type="scientific">candidate division Kazan bacterium GW2011_GWB1_52_7</name>
    <dbReference type="NCBI Taxonomy" id="1620414"/>
    <lineage>
        <taxon>Bacteria</taxon>
        <taxon>Bacteria division Kazan-3B-28</taxon>
    </lineage>
</organism>
<sequence>MLVRRIKSAIMRGIFFDIRQDMPSQYAEQRVGVFVDVANMYYSAKAMYQQKVNFKAILEEAVGDRNLIRALAYVVQADIPEEAGFFEALERIGFEVKAKELQVFYGGHKKGDWDVGIAMDTIKLSTKIDVVVLVSGDGDFVPLVEYLQSNGQKVEVMAFGRSASGKLRDAVDKFIDLDANPKKFLITERKRR</sequence>
<dbReference type="AlphaFoldDB" id="A0A0G1X7V5"/>
<dbReference type="InterPro" id="IPR021139">
    <property type="entry name" value="NYN"/>
</dbReference>